<proteinExistence type="predicted"/>
<keyword evidence="4 6" id="KW-0472">Membrane</keyword>
<dbReference type="InterPro" id="IPR029020">
    <property type="entry name" value="Ammonium/urea_transptr"/>
</dbReference>
<feature type="domain" description="Ammonium transporter AmtB-like" evidence="7">
    <location>
        <begin position="29"/>
        <end position="175"/>
    </location>
</feature>
<evidence type="ECO:0000313" key="8">
    <source>
        <dbReference type="EMBL" id="KAH8024141.1"/>
    </source>
</evidence>
<dbReference type="InterPro" id="IPR024041">
    <property type="entry name" value="NH4_transpt_AmtB-like_dom"/>
</dbReference>
<feature type="transmembrane region" description="Helical" evidence="6">
    <location>
        <begin position="37"/>
        <end position="60"/>
    </location>
</feature>
<dbReference type="GO" id="GO:0008519">
    <property type="term" value="F:ammonium channel activity"/>
    <property type="evidence" value="ECO:0007669"/>
    <property type="project" value="InterPro"/>
</dbReference>
<dbReference type="PANTHER" id="PTHR11730">
    <property type="entry name" value="AMMONIUM TRANSPORTER"/>
    <property type="match status" value="1"/>
</dbReference>
<organism evidence="8 9">
    <name type="scientific">Rhipicephalus microplus</name>
    <name type="common">Cattle tick</name>
    <name type="synonym">Boophilus microplus</name>
    <dbReference type="NCBI Taxonomy" id="6941"/>
    <lineage>
        <taxon>Eukaryota</taxon>
        <taxon>Metazoa</taxon>
        <taxon>Ecdysozoa</taxon>
        <taxon>Arthropoda</taxon>
        <taxon>Chelicerata</taxon>
        <taxon>Arachnida</taxon>
        <taxon>Acari</taxon>
        <taxon>Parasitiformes</taxon>
        <taxon>Ixodida</taxon>
        <taxon>Ixodoidea</taxon>
        <taxon>Ixodidae</taxon>
        <taxon>Rhipicephalinae</taxon>
        <taxon>Rhipicephalus</taxon>
        <taxon>Boophilus</taxon>
    </lineage>
</organism>
<reference evidence="8" key="2">
    <citation type="submission" date="2021-09" db="EMBL/GenBank/DDBJ databases">
        <authorList>
            <person name="Jia N."/>
            <person name="Wang J."/>
            <person name="Shi W."/>
            <person name="Du L."/>
            <person name="Sun Y."/>
            <person name="Zhan W."/>
            <person name="Jiang J."/>
            <person name="Wang Q."/>
            <person name="Zhang B."/>
            <person name="Ji P."/>
            <person name="Sakyi L.B."/>
            <person name="Cui X."/>
            <person name="Yuan T."/>
            <person name="Jiang B."/>
            <person name="Yang W."/>
            <person name="Lam T.T.-Y."/>
            <person name="Chang Q."/>
            <person name="Ding S."/>
            <person name="Wang X."/>
            <person name="Zhu J."/>
            <person name="Ruan X."/>
            <person name="Zhao L."/>
            <person name="Wei J."/>
            <person name="Que T."/>
            <person name="Du C."/>
            <person name="Cheng J."/>
            <person name="Dai P."/>
            <person name="Han X."/>
            <person name="Huang E."/>
            <person name="Gao Y."/>
            <person name="Liu J."/>
            <person name="Shao H."/>
            <person name="Ye R."/>
            <person name="Li L."/>
            <person name="Wei W."/>
            <person name="Wang X."/>
            <person name="Wang C."/>
            <person name="Huo Q."/>
            <person name="Li W."/>
            <person name="Guo W."/>
            <person name="Chen H."/>
            <person name="Chen S."/>
            <person name="Zhou L."/>
            <person name="Zhou L."/>
            <person name="Ni X."/>
            <person name="Tian J."/>
            <person name="Zhou Y."/>
            <person name="Sheng Y."/>
            <person name="Liu T."/>
            <person name="Pan Y."/>
            <person name="Xia L."/>
            <person name="Li J."/>
            <person name="Zhao F."/>
            <person name="Cao W."/>
        </authorList>
    </citation>
    <scope>NUCLEOTIDE SEQUENCE</scope>
    <source>
        <strain evidence="8">Rmic-2018</strain>
        <tissue evidence="8">Larvae</tissue>
    </source>
</reference>
<dbReference type="GO" id="GO:0005886">
    <property type="term" value="C:plasma membrane"/>
    <property type="evidence" value="ECO:0007669"/>
    <property type="project" value="TreeGrafter"/>
</dbReference>
<evidence type="ECO:0000313" key="9">
    <source>
        <dbReference type="Proteomes" id="UP000821866"/>
    </source>
</evidence>
<evidence type="ECO:0000256" key="5">
    <source>
        <dbReference type="SAM" id="MobiDB-lite"/>
    </source>
</evidence>
<accession>A0A9J6DPD7</accession>
<dbReference type="PANTHER" id="PTHR11730:SF58">
    <property type="entry name" value="AMMONIUM TRANSPORTER"/>
    <property type="match status" value="1"/>
</dbReference>
<evidence type="ECO:0000256" key="2">
    <source>
        <dbReference type="ARBA" id="ARBA00022692"/>
    </source>
</evidence>
<name>A0A9J6DPD7_RHIMP</name>
<keyword evidence="2 6" id="KW-0812">Transmembrane</keyword>
<evidence type="ECO:0000259" key="7">
    <source>
        <dbReference type="Pfam" id="PF00909"/>
    </source>
</evidence>
<keyword evidence="3 6" id="KW-1133">Transmembrane helix</keyword>
<evidence type="ECO:0000256" key="6">
    <source>
        <dbReference type="SAM" id="Phobius"/>
    </source>
</evidence>
<dbReference type="Proteomes" id="UP000821866">
    <property type="component" value="Chromosome 6"/>
</dbReference>
<reference evidence="8" key="1">
    <citation type="journal article" date="2020" name="Cell">
        <title>Large-Scale Comparative Analyses of Tick Genomes Elucidate Their Genetic Diversity and Vector Capacities.</title>
        <authorList>
            <consortium name="Tick Genome and Microbiome Consortium (TIGMIC)"/>
            <person name="Jia N."/>
            <person name="Wang J."/>
            <person name="Shi W."/>
            <person name="Du L."/>
            <person name="Sun Y."/>
            <person name="Zhan W."/>
            <person name="Jiang J.F."/>
            <person name="Wang Q."/>
            <person name="Zhang B."/>
            <person name="Ji P."/>
            <person name="Bell-Sakyi L."/>
            <person name="Cui X.M."/>
            <person name="Yuan T.T."/>
            <person name="Jiang B.G."/>
            <person name="Yang W.F."/>
            <person name="Lam T.T."/>
            <person name="Chang Q.C."/>
            <person name="Ding S.J."/>
            <person name="Wang X.J."/>
            <person name="Zhu J.G."/>
            <person name="Ruan X.D."/>
            <person name="Zhao L."/>
            <person name="Wei J.T."/>
            <person name="Ye R.Z."/>
            <person name="Que T.C."/>
            <person name="Du C.H."/>
            <person name="Zhou Y.H."/>
            <person name="Cheng J.X."/>
            <person name="Dai P.F."/>
            <person name="Guo W.B."/>
            <person name="Han X.H."/>
            <person name="Huang E.J."/>
            <person name="Li L.F."/>
            <person name="Wei W."/>
            <person name="Gao Y.C."/>
            <person name="Liu J.Z."/>
            <person name="Shao H.Z."/>
            <person name="Wang X."/>
            <person name="Wang C.C."/>
            <person name="Yang T.C."/>
            <person name="Huo Q.B."/>
            <person name="Li W."/>
            <person name="Chen H.Y."/>
            <person name="Chen S.E."/>
            <person name="Zhou L.G."/>
            <person name="Ni X.B."/>
            <person name="Tian J.H."/>
            <person name="Sheng Y."/>
            <person name="Liu T."/>
            <person name="Pan Y.S."/>
            <person name="Xia L.Y."/>
            <person name="Li J."/>
            <person name="Zhao F."/>
            <person name="Cao W.C."/>
        </authorList>
    </citation>
    <scope>NUCLEOTIDE SEQUENCE</scope>
    <source>
        <strain evidence="8">Rmic-2018</strain>
    </source>
</reference>
<feature type="region of interest" description="Disordered" evidence="5">
    <location>
        <begin position="1"/>
        <end position="20"/>
    </location>
</feature>
<evidence type="ECO:0000256" key="1">
    <source>
        <dbReference type="ARBA" id="ARBA00004141"/>
    </source>
</evidence>
<sequence>MVGIELRSSDDATPSPGLTTQIHAPEQLASYAIHRKFLIMNIVSGLLTGLVSVTGGSAYLGALDSLLVGSLGALLSSGVAPLLNKFRVDDPVDAVSVHGCGGAWGLLAIGLFVHDFSDEDDQDDQDEQCSRCGLFRGGSAYLLAIQALTCVVNRLVPIRLSLEQEVLGADLVEHGIVHPDIDYAQLLRRNGLEQSNLLPPPTAERLDREAWDLRLCRSYLAEHLGGRGVQQQEPKSFWSFLRRRQVKQIHP</sequence>
<dbReference type="GO" id="GO:0097272">
    <property type="term" value="P:ammonium homeostasis"/>
    <property type="evidence" value="ECO:0007669"/>
    <property type="project" value="TreeGrafter"/>
</dbReference>
<evidence type="ECO:0000256" key="3">
    <source>
        <dbReference type="ARBA" id="ARBA00022989"/>
    </source>
</evidence>
<dbReference type="SUPFAM" id="SSF111352">
    <property type="entry name" value="Ammonium transporter"/>
    <property type="match status" value="1"/>
</dbReference>
<comment type="caution">
    <text evidence="8">The sequence shown here is derived from an EMBL/GenBank/DDBJ whole genome shotgun (WGS) entry which is preliminary data.</text>
</comment>
<dbReference type="Pfam" id="PF00909">
    <property type="entry name" value="Ammonium_transp"/>
    <property type="match status" value="1"/>
</dbReference>
<protein>
    <recommendedName>
        <fullName evidence="7">Ammonium transporter AmtB-like domain-containing protein</fullName>
    </recommendedName>
</protein>
<gene>
    <name evidence="8" type="ORF">HPB51_021762</name>
</gene>
<dbReference type="VEuPathDB" id="VectorBase:LOC119172664"/>
<evidence type="ECO:0000256" key="4">
    <source>
        <dbReference type="ARBA" id="ARBA00023136"/>
    </source>
</evidence>
<dbReference type="AlphaFoldDB" id="A0A9J6DPD7"/>
<dbReference type="Gene3D" id="1.10.3430.10">
    <property type="entry name" value="Ammonium transporter AmtB like domains"/>
    <property type="match status" value="1"/>
</dbReference>
<comment type="subcellular location">
    <subcellularLocation>
        <location evidence="1">Membrane</location>
        <topology evidence="1">Multi-pass membrane protein</topology>
    </subcellularLocation>
</comment>
<keyword evidence="9" id="KW-1185">Reference proteome</keyword>
<dbReference type="EMBL" id="JABSTU010000008">
    <property type="protein sequence ID" value="KAH8024141.1"/>
    <property type="molecule type" value="Genomic_DNA"/>
</dbReference>